<dbReference type="AlphaFoldDB" id="A0A497EJ92"/>
<comment type="caution">
    <text evidence="1">The sequence shown here is derived from an EMBL/GenBank/DDBJ whole genome shotgun (WGS) entry which is preliminary data.</text>
</comment>
<proteinExistence type="predicted"/>
<feature type="non-terminal residue" evidence="1">
    <location>
        <position position="54"/>
    </location>
</feature>
<protein>
    <submittedName>
        <fullName evidence="1">5-methyltetrahydropteroyltriglutamate--homocysteine methyltransferase</fullName>
    </submittedName>
</protein>
<evidence type="ECO:0000313" key="2">
    <source>
        <dbReference type="Proteomes" id="UP000278475"/>
    </source>
</evidence>
<name>A0A497EJ92_9CREN</name>
<organism evidence="1 2">
    <name type="scientific">Thermoproteota archaeon</name>
    <dbReference type="NCBI Taxonomy" id="2056631"/>
    <lineage>
        <taxon>Archaea</taxon>
        <taxon>Thermoproteota</taxon>
    </lineage>
</organism>
<evidence type="ECO:0000313" key="1">
    <source>
        <dbReference type="EMBL" id="RLE45728.1"/>
    </source>
</evidence>
<dbReference type="GO" id="GO:0032259">
    <property type="term" value="P:methylation"/>
    <property type="evidence" value="ECO:0007669"/>
    <property type="project" value="UniProtKB-KW"/>
</dbReference>
<gene>
    <name evidence="1" type="ORF">DRJ31_10860</name>
</gene>
<keyword evidence="1" id="KW-0808">Transferase</keyword>
<accession>A0A497EJ92</accession>
<keyword evidence="1" id="KW-0489">Methyltransferase</keyword>
<dbReference type="EMBL" id="QMQV01000233">
    <property type="protein sequence ID" value="RLE45728.1"/>
    <property type="molecule type" value="Genomic_DNA"/>
</dbReference>
<dbReference type="Proteomes" id="UP000278475">
    <property type="component" value="Unassembled WGS sequence"/>
</dbReference>
<sequence>MIFDDIGSFPLPVGINREWVNKNLKTKEYEEMVQRAFLMKSKYVECPNYPQFRD</sequence>
<dbReference type="GO" id="GO:0008168">
    <property type="term" value="F:methyltransferase activity"/>
    <property type="evidence" value="ECO:0007669"/>
    <property type="project" value="UniProtKB-KW"/>
</dbReference>
<reference evidence="1 2" key="1">
    <citation type="submission" date="2018-06" db="EMBL/GenBank/DDBJ databases">
        <title>Extensive metabolic versatility and redundancy in microbially diverse, dynamic hydrothermal sediments.</title>
        <authorList>
            <person name="Dombrowski N."/>
            <person name="Teske A."/>
            <person name="Baker B.J."/>
        </authorList>
    </citation>
    <scope>NUCLEOTIDE SEQUENCE [LARGE SCALE GENOMIC DNA]</scope>
    <source>
        <strain evidence="1">B66_G16</strain>
    </source>
</reference>